<protein>
    <recommendedName>
        <fullName evidence="5">HTH lysR-type domain-containing protein</fullName>
    </recommendedName>
</protein>
<organism evidence="6 7">
    <name type="scientific">bacterium (Candidatus Blackallbacteria) CG17_big_fil_post_rev_8_21_14_2_50_48_46</name>
    <dbReference type="NCBI Taxonomy" id="2014261"/>
    <lineage>
        <taxon>Bacteria</taxon>
        <taxon>Candidatus Blackallbacteria</taxon>
    </lineage>
</organism>
<dbReference type="InterPro" id="IPR005119">
    <property type="entry name" value="LysR_subst-bd"/>
</dbReference>
<comment type="caution">
    <text evidence="6">The sequence shown here is derived from an EMBL/GenBank/DDBJ whole genome shotgun (WGS) entry which is preliminary data.</text>
</comment>
<dbReference type="PANTHER" id="PTHR30126:SF88">
    <property type="entry name" value="TRANSCRIPTIONAL REGULATOR-RELATED"/>
    <property type="match status" value="1"/>
</dbReference>
<keyword evidence="3" id="KW-0238">DNA-binding</keyword>
<dbReference type="InterPro" id="IPR036390">
    <property type="entry name" value="WH_DNA-bd_sf"/>
</dbReference>
<evidence type="ECO:0000256" key="4">
    <source>
        <dbReference type="ARBA" id="ARBA00023163"/>
    </source>
</evidence>
<keyword evidence="4" id="KW-0804">Transcription</keyword>
<evidence type="ECO:0000313" key="6">
    <source>
        <dbReference type="EMBL" id="PIW16154.1"/>
    </source>
</evidence>
<reference evidence="6 7" key="1">
    <citation type="submission" date="2017-09" db="EMBL/GenBank/DDBJ databases">
        <title>Depth-based differentiation of microbial function through sediment-hosted aquifers and enrichment of novel symbionts in the deep terrestrial subsurface.</title>
        <authorList>
            <person name="Probst A.J."/>
            <person name="Ladd B."/>
            <person name="Jarett J.K."/>
            <person name="Geller-Mcgrath D.E."/>
            <person name="Sieber C.M."/>
            <person name="Emerson J.B."/>
            <person name="Anantharaman K."/>
            <person name="Thomas B.C."/>
            <person name="Malmstrom R."/>
            <person name="Stieglmeier M."/>
            <person name="Klingl A."/>
            <person name="Woyke T."/>
            <person name="Ryan C.M."/>
            <person name="Banfield J.F."/>
        </authorList>
    </citation>
    <scope>NUCLEOTIDE SEQUENCE [LARGE SCALE GENOMIC DNA]</scope>
    <source>
        <strain evidence="6">CG17_big_fil_post_rev_8_21_14_2_50_48_46</strain>
    </source>
</reference>
<dbReference type="InterPro" id="IPR036388">
    <property type="entry name" value="WH-like_DNA-bd_sf"/>
</dbReference>
<evidence type="ECO:0000259" key="5">
    <source>
        <dbReference type="PROSITE" id="PS50931"/>
    </source>
</evidence>
<dbReference type="FunFam" id="1.10.10.10:FF:000001">
    <property type="entry name" value="LysR family transcriptional regulator"/>
    <property type="match status" value="1"/>
</dbReference>
<name>A0A2M7G2V5_9BACT</name>
<dbReference type="AlphaFoldDB" id="A0A2M7G2V5"/>
<dbReference type="InterPro" id="IPR000847">
    <property type="entry name" value="LysR_HTH_N"/>
</dbReference>
<dbReference type="Pfam" id="PF03466">
    <property type="entry name" value="LysR_substrate"/>
    <property type="match status" value="1"/>
</dbReference>
<evidence type="ECO:0000256" key="2">
    <source>
        <dbReference type="ARBA" id="ARBA00023015"/>
    </source>
</evidence>
<dbReference type="Gene3D" id="1.10.10.10">
    <property type="entry name" value="Winged helix-like DNA-binding domain superfamily/Winged helix DNA-binding domain"/>
    <property type="match status" value="1"/>
</dbReference>
<evidence type="ECO:0000256" key="1">
    <source>
        <dbReference type="ARBA" id="ARBA00009437"/>
    </source>
</evidence>
<gene>
    <name evidence="6" type="ORF">COW36_14415</name>
</gene>
<keyword evidence="2" id="KW-0805">Transcription regulation</keyword>
<dbReference type="PROSITE" id="PS50931">
    <property type="entry name" value="HTH_LYSR"/>
    <property type="match status" value="1"/>
</dbReference>
<dbReference type="EMBL" id="PFFQ01000040">
    <property type="protein sequence ID" value="PIW16154.1"/>
    <property type="molecule type" value="Genomic_DNA"/>
</dbReference>
<dbReference type="Pfam" id="PF00126">
    <property type="entry name" value="HTH_1"/>
    <property type="match status" value="1"/>
</dbReference>
<dbReference type="PANTHER" id="PTHR30126">
    <property type="entry name" value="HTH-TYPE TRANSCRIPTIONAL REGULATOR"/>
    <property type="match status" value="1"/>
</dbReference>
<dbReference type="SUPFAM" id="SSF46785">
    <property type="entry name" value="Winged helix' DNA-binding domain"/>
    <property type="match status" value="1"/>
</dbReference>
<accession>A0A2M7G2V5</accession>
<sequence>MKFEHLKTLAAVVQAGSFAKAAHEVLNVTQPAVTRAIQNLEEHLGFALFSREGYRPVLTPQGEAFYQRVQPLLKEIENLESFSAQMATGLEPALHLAVDGYYLLPQILAAFHETNREYPCTQLHIHCELLGGSLERLLQKDCDLAIMGWEPRFERRRDLLSLPVACLQVSTMVAANFPLLKQVAPVTETELAPFIQVIERTHSSHGNTAGGFGINPLSQHWYVNDVHTKKQVILSGRSYGMLPHALIEPELKQGLLQPFEQMEGYRVYEGEIRAVCLKDRPMGPVLSKLWQKLHRLPRRREQL</sequence>
<evidence type="ECO:0000313" key="7">
    <source>
        <dbReference type="Proteomes" id="UP000231019"/>
    </source>
</evidence>
<proteinExistence type="inferred from homology"/>
<comment type="similarity">
    <text evidence="1">Belongs to the LysR transcriptional regulatory family.</text>
</comment>
<dbReference type="GO" id="GO:0003700">
    <property type="term" value="F:DNA-binding transcription factor activity"/>
    <property type="evidence" value="ECO:0007669"/>
    <property type="project" value="InterPro"/>
</dbReference>
<dbReference type="SUPFAM" id="SSF53850">
    <property type="entry name" value="Periplasmic binding protein-like II"/>
    <property type="match status" value="1"/>
</dbReference>
<dbReference type="Gene3D" id="3.40.190.290">
    <property type="match status" value="1"/>
</dbReference>
<dbReference type="Proteomes" id="UP000231019">
    <property type="component" value="Unassembled WGS sequence"/>
</dbReference>
<dbReference type="CDD" id="cd05466">
    <property type="entry name" value="PBP2_LTTR_substrate"/>
    <property type="match status" value="1"/>
</dbReference>
<feature type="domain" description="HTH lysR-type" evidence="5">
    <location>
        <begin position="1"/>
        <end position="59"/>
    </location>
</feature>
<dbReference type="PRINTS" id="PR00039">
    <property type="entry name" value="HTHLYSR"/>
</dbReference>
<evidence type="ECO:0000256" key="3">
    <source>
        <dbReference type="ARBA" id="ARBA00023125"/>
    </source>
</evidence>
<dbReference type="GO" id="GO:0000976">
    <property type="term" value="F:transcription cis-regulatory region binding"/>
    <property type="evidence" value="ECO:0007669"/>
    <property type="project" value="TreeGrafter"/>
</dbReference>